<proteinExistence type="predicted"/>
<evidence type="ECO:0000313" key="1">
    <source>
        <dbReference type="EMBL" id="KAI0064905.1"/>
    </source>
</evidence>
<reference evidence="1" key="1">
    <citation type="submission" date="2021-03" db="EMBL/GenBank/DDBJ databases">
        <authorList>
            <consortium name="DOE Joint Genome Institute"/>
            <person name="Ahrendt S."/>
            <person name="Looney B.P."/>
            <person name="Miyauchi S."/>
            <person name="Morin E."/>
            <person name="Drula E."/>
            <person name="Courty P.E."/>
            <person name="Chicoki N."/>
            <person name="Fauchery L."/>
            <person name="Kohler A."/>
            <person name="Kuo A."/>
            <person name="Labutti K."/>
            <person name="Pangilinan J."/>
            <person name="Lipzen A."/>
            <person name="Riley R."/>
            <person name="Andreopoulos W."/>
            <person name="He G."/>
            <person name="Johnson J."/>
            <person name="Barry K.W."/>
            <person name="Grigoriev I.V."/>
            <person name="Nagy L."/>
            <person name="Hibbett D."/>
            <person name="Henrissat B."/>
            <person name="Matheny P.B."/>
            <person name="Labbe J."/>
            <person name="Martin F."/>
        </authorList>
    </citation>
    <scope>NUCLEOTIDE SEQUENCE</scope>
    <source>
        <strain evidence="1">HHB10654</strain>
    </source>
</reference>
<reference evidence="1" key="2">
    <citation type="journal article" date="2022" name="New Phytol.">
        <title>Evolutionary transition to the ectomycorrhizal habit in the genomes of a hyperdiverse lineage of mushroom-forming fungi.</title>
        <authorList>
            <person name="Looney B."/>
            <person name="Miyauchi S."/>
            <person name="Morin E."/>
            <person name="Drula E."/>
            <person name="Courty P.E."/>
            <person name="Kohler A."/>
            <person name="Kuo A."/>
            <person name="LaButti K."/>
            <person name="Pangilinan J."/>
            <person name="Lipzen A."/>
            <person name="Riley R."/>
            <person name="Andreopoulos W."/>
            <person name="He G."/>
            <person name="Johnson J."/>
            <person name="Nolan M."/>
            <person name="Tritt A."/>
            <person name="Barry K.W."/>
            <person name="Grigoriev I.V."/>
            <person name="Nagy L.G."/>
            <person name="Hibbett D."/>
            <person name="Henrissat B."/>
            <person name="Matheny P.B."/>
            <person name="Labbe J."/>
            <person name="Martin F.M."/>
        </authorList>
    </citation>
    <scope>NUCLEOTIDE SEQUENCE</scope>
    <source>
        <strain evidence="1">HHB10654</strain>
    </source>
</reference>
<gene>
    <name evidence="1" type="ORF">BV25DRAFT_1822677</name>
</gene>
<dbReference type="EMBL" id="MU277197">
    <property type="protein sequence ID" value="KAI0064905.1"/>
    <property type="molecule type" value="Genomic_DNA"/>
</dbReference>
<comment type="caution">
    <text evidence="1">The sequence shown here is derived from an EMBL/GenBank/DDBJ whole genome shotgun (WGS) entry which is preliminary data.</text>
</comment>
<accession>A0ACB8TA80</accession>
<name>A0ACB8TA80_9AGAM</name>
<evidence type="ECO:0000313" key="2">
    <source>
        <dbReference type="Proteomes" id="UP000814140"/>
    </source>
</evidence>
<protein>
    <submittedName>
        <fullName evidence="1">Cohesin-associated protein Pds5</fullName>
    </submittedName>
</protein>
<organism evidence="1 2">
    <name type="scientific">Artomyces pyxidatus</name>
    <dbReference type="NCBI Taxonomy" id="48021"/>
    <lineage>
        <taxon>Eukaryota</taxon>
        <taxon>Fungi</taxon>
        <taxon>Dikarya</taxon>
        <taxon>Basidiomycota</taxon>
        <taxon>Agaricomycotina</taxon>
        <taxon>Agaricomycetes</taxon>
        <taxon>Russulales</taxon>
        <taxon>Auriscalpiaceae</taxon>
        <taxon>Artomyces</taxon>
    </lineage>
</organism>
<sequence length="1240" mass="138797">MVAQTRAGGTSSPRKLKFHEKLVGKGLSTDTLLKKLKNLHTELAELDQDLVDVTSLALARKELIHTTILLHKDRGVKAYAACCLADLLRLYAPDAPYTHNELRDIFQFFFRQLSTGLKGSDSSYYNEYFHLLESLSTVKSVVLVCDLPNAEELMVDIFRDFFNLVRHDLAKKIEIFMADILVALIDECQVLPSDALETVMAQFMDKNLGMDNSAYRLAVQVCNSTADKLQRHVCQYFTDIIVQHSADEEFNDIRNAHNLIKQINRSCPALLHNVIPQLEEELRVEDVQLRSLATQVLGEMFADKGGADLVRKYPTTWNVWLLRKNDKSPAVRLTLVEAAKGLIANLPEQRESVEEAMQAKLLDPDEKVRAAVCKLYSQLDYEAALHHVSQQQLRNVAGRSLDKKNSVRVEALNSIGKLYSLAYPEIENGDPAAVQQFAWIPESLLHMSASTQEVKAAVEPVLAEYVFPLPSTSSKGDVDEVAWTDKLLTTMKFLDEKAINTLLGTSSIKATRPTGYERFIDCCVENNGGIIDENEDEIVRKLKFVTQKLAATFPDPQKASDDLNAFAKLNEGRLYKLLKTCMDPQTDLKTLIKSSNEFMRRIEQSSPGIHATLATFLRKASFRLINQSSIPTLVKRLQRGDPAGDGYGTSQAQLSANNAQAVLTTVSKHCPALYKPHVGELTKAIADEKNPRLVELCLQALAAVAKWDERLAPTDKRTAERVMRFVLDSNHRHAKFSARLLAKSKNSDETCAEVVNTISDELPDVDPEKLVAHIAVLVELSLMAPDAFEQKSETIMSFLLKQILIEPSLPDPDDMNNEIEWVDNDDLTPTMRAKILSLKVCRNRCLAHASSDSALDIATPFLKMFITLLEFGGSLKADSEDDPKVRTRMRLQAAVSLLRLAAIEKYASFVSNNFVLLAITMQDPCYQVRIEFLRKFMSIATTQKLPAHFNVIPFLTVHDPEADVKTMAKAYVSYVFRTAPPSSRVNTFEIIFVRFLHLLAHHPDFSLAQESLVDMAKYIDFYLELISSADNISLLYHISGKIKTVRDSESHGYSENLYALSELAQHIIQTRAHAHSWALQSYPGKIKLFSDILRPLPNPEAANEILKRVYLPHETMDWLKEQAKSARAAAAAENKPKPERKPAAKRKAAVPRTNGHAKRARASTRRNKYDDASSEDDEESSATDGSSDEAEERDGAQEPKSATSSADEEEPGEERPRRGARTKAKAKIKQQASRKSAKAK</sequence>
<dbReference type="Proteomes" id="UP000814140">
    <property type="component" value="Unassembled WGS sequence"/>
</dbReference>
<keyword evidence="2" id="KW-1185">Reference proteome</keyword>